<dbReference type="AlphaFoldDB" id="A0A1H3FLY2"/>
<reference evidence="2 3" key="1">
    <citation type="submission" date="2016-10" db="EMBL/GenBank/DDBJ databases">
        <authorList>
            <person name="de Groot N.N."/>
        </authorList>
    </citation>
    <scope>NUCLEOTIDE SEQUENCE [LARGE SCALE GENOMIC DNA]</scope>
    <source>
        <strain evidence="2 3">DSM 19219</strain>
    </source>
</reference>
<evidence type="ECO:0000256" key="1">
    <source>
        <dbReference type="SAM" id="MobiDB-lite"/>
    </source>
</evidence>
<keyword evidence="3" id="KW-1185">Reference proteome</keyword>
<protein>
    <submittedName>
        <fullName evidence="2">Uncharacterized protein</fullName>
    </submittedName>
</protein>
<organism evidence="2 3">
    <name type="scientific">Aidingimonas halophila</name>
    <dbReference type="NCBI Taxonomy" id="574349"/>
    <lineage>
        <taxon>Bacteria</taxon>
        <taxon>Pseudomonadati</taxon>
        <taxon>Pseudomonadota</taxon>
        <taxon>Gammaproteobacteria</taxon>
        <taxon>Oceanospirillales</taxon>
        <taxon>Halomonadaceae</taxon>
        <taxon>Aidingimonas</taxon>
    </lineage>
</organism>
<gene>
    <name evidence="2" type="ORF">SAMN05443545_10873</name>
</gene>
<accession>A0A1H3FLY2</accession>
<evidence type="ECO:0000313" key="3">
    <source>
        <dbReference type="Proteomes" id="UP000198500"/>
    </source>
</evidence>
<evidence type="ECO:0000313" key="2">
    <source>
        <dbReference type="EMBL" id="SDX91807.1"/>
    </source>
</evidence>
<sequence length="99" mass="10781">MPIPAGAGLNREIQTYEQEQAADPRRRGAQPAQAVAKMIDPPRSPQARGSTELLTIAINQRSPIPAGAGLNRLQRPEALDYYADPRRRGAQPLNVDDTP</sequence>
<name>A0A1H3FLY2_9GAMM</name>
<feature type="region of interest" description="Disordered" evidence="1">
    <location>
        <begin position="18"/>
        <end position="48"/>
    </location>
</feature>
<dbReference type="EMBL" id="FNNI01000008">
    <property type="protein sequence ID" value="SDX91807.1"/>
    <property type="molecule type" value="Genomic_DNA"/>
</dbReference>
<proteinExistence type="predicted"/>
<dbReference type="Proteomes" id="UP000198500">
    <property type="component" value="Unassembled WGS sequence"/>
</dbReference>
<dbReference type="AntiFam" id="ANF00057">
    <property type="entry name" value="Translation of E. coli type CRISPR repeat"/>
</dbReference>